<dbReference type="Pfam" id="PF02597">
    <property type="entry name" value="ThiS"/>
    <property type="match status" value="1"/>
</dbReference>
<dbReference type="OrthoDB" id="163636at2"/>
<accession>A0A5A7SD36</accession>
<protein>
    <submittedName>
        <fullName evidence="1">Sulfur carrier protein ThiS</fullName>
    </submittedName>
</protein>
<name>A0A5A7SD36_9NOCA</name>
<dbReference type="InterPro" id="IPR016155">
    <property type="entry name" value="Mopterin_synth/thiamin_S_b"/>
</dbReference>
<dbReference type="Proteomes" id="UP000322244">
    <property type="component" value="Unassembled WGS sequence"/>
</dbReference>
<dbReference type="EMBL" id="VLNY01000006">
    <property type="protein sequence ID" value="KAA0022121.1"/>
    <property type="molecule type" value="Genomic_DNA"/>
</dbReference>
<comment type="caution">
    <text evidence="1">The sequence shown here is derived from an EMBL/GenBank/DDBJ whole genome shotgun (WGS) entry which is preliminary data.</text>
</comment>
<dbReference type="RefSeq" id="WP_149430882.1">
    <property type="nucleotide sequence ID" value="NZ_VLNY01000006.1"/>
</dbReference>
<dbReference type="NCBIfam" id="TIGR01683">
    <property type="entry name" value="thiS"/>
    <property type="match status" value="1"/>
</dbReference>
<proteinExistence type="predicted"/>
<dbReference type="InterPro" id="IPR010035">
    <property type="entry name" value="Thi_S"/>
</dbReference>
<organism evidence="1 2">
    <name type="scientific">Antrihabitans cavernicola</name>
    <dbReference type="NCBI Taxonomy" id="2495913"/>
    <lineage>
        <taxon>Bacteria</taxon>
        <taxon>Bacillati</taxon>
        <taxon>Actinomycetota</taxon>
        <taxon>Actinomycetes</taxon>
        <taxon>Mycobacteriales</taxon>
        <taxon>Nocardiaceae</taxon>
        <taxon>Antrihabitans</taxon>
    </lineage>
</organism>
<evidence type="ECO:0000313" key="2">
    <source>
        <dbReference type="Proteomes" id="UP000322244"/>
    </source>
</evidence>
<dbReference type="InterPro" id="IPR003749">
    <property type="entry name" value="ThiS/MoaD-like"/>
</dbReference>
<dbReference type="PANTHER" id="PTHR34472">
    <property type="entry name" value="SULFUR CARRIER PROTEIN THIS"/>
    <property type="match status" value="1"/>
</dbReference>
<sequence>MTTPVRIGITVNGEDQLLTEEISLRQLLERLGLPERGIAVAVGGAVFPKARWDESIQKGWDIDVLTAVQGG</sequence>
<dbReference type="CDD" id="cd00565">
    <property type="entry name" value="Ubl_ThiS"/>
    <property type="match status" value="1"/>
</dbReference>
<keyword evidence="2" id="KW-1185">Reference proteome</keyword>
<dbReference type="InterPro" id="IPR012675">
    <property type="entry name" value="Beta-grasp_dom_sf"/>
</dbReference>
<dbReference type="SUPFAM" id="SSF54285">
    <property type="entry name" value="MoaD/ThiS"/>
    <property type="match status" value="1"/>
</dbReference>
<reference evidence="1 2" key="1">
    <citation type="submission" date="2019-07" db="EMBL/GenBank/DDBJ databases">
        <title>Rhodococcus cavernicolus sp. nov., isolated from a cave.</title>
        <authorList>
            <person name="Lee S.D."/>
        </authorList>
    </citation>
    <scope>NUCLEOTIDE SEQUENCE [LARGE SCALE GENOMIC DNA]</scope>
    <source>
        <strain evidence="1 2">C1-24</strain>
    </source>
</reference>
<evidence type="ECO:0000313" key="1">
    <source>
        <dbReference type="EMBL" id="KAA0022121.1"/>
    </source>
</evidence>
<gene>
    <name evidence="1" type="primary">thiS</name>
    <name evidence="1" type="ORF">FOY51_14035</name>
</gene>
<dbReference type="PANTHER" id="PTHR34472:SF1">
    <property type="entry name" value="SULFUR CARRIER PROTEIN THIS"/>
    <property type="match status" value="1"/>
</dbReference>
<dbReference type="Gene3D" id="3.10.20.30">
    <property type="match status" value="1"/>
</dbReference>
<dbReference type="AlphaFoldDB" id="A0A5A7SD36"/>